<name>A0AAF0J0Z4_9BASI</name>
<gene>
    <name evidence="7" type="ORF">MCAP1_002746</name>
</gene>
<protein>
    <submittedName>
        <fullName evidence="7">Non-specific serine/threonine protein kinase</fullName>
        <ecNumber evidence="7">2.7.11.1</ecNumber>
    </submittedName>
</protein>
<dbReference type="InterPro" id="IPR011009">
    <property type="entry name" value="Kinase-like_dom_sf"/>
</dbReference>
<sequence length="452" mass="50820">MHRTKRPSQGPIFMRSPRSRRLRRLDRTPVPARRLGLSPNLRPVHAVPLRCTQPLSKDTQNAWADEPELGSLPSSSSDLDDTPTHLPRPQAAREPEPASTPTQRGPLSRTALHKHRRNSLVNMCEAQHIPVPADATKPMLVDLLLGAGPAPSSERRELGGLDLERLDLLDREIPADRLEKLEQIGSGAFKVVHRGRYHVSRTQVTPVAISDLRDEVTEMDIKELKFLRDLCHENIVRFIGISIPPRPSPVPCMIVSELCENGDLFDYIRNTPPPSHAALFRLLLQIAQGLEYLHTRTPTIVHRDCKSTNVLITANGTAKIADFGLARVKTSARARIRSLVGTVNWQAPELWVPKPNYNEKADVWSAAMTFWEALQWHQPEKRYPFQGMNEHQIYMLVGQKKLRPFVGGIRRRYGGDIVDLLDAMWAQLPRDRPTMSQVCAQLAACIGAQDLG</sequence>
<evidence type="ECO:0000313" key="7">
    <source>
        <dbReference type="EMBL" id="WFD20500.1"/>
    </source>
</evidence>
<dbReference type="Gene3D" id="1.10.510.10">
    <property type="entry name" value="Transferase(Phosphotransferase) domain 1"/>
    <property type="match status" value="1"/>
</dbReference>
<dbReference type="EMBL" id="CP119912">
    <property type="protein sequence ID" value="WFD20500.1"/>
    <property type="molecule type" value="Genomic_DNA"/>
</dbReference>
<feature type="region of interest" description="Disordered" evidence="5">
    <location>
        <begin position="1"/>
        <end position="38"/>
    </location>
</feature>
<dbReference type="InterPro" id="IPR001245">
    <property type="entry name" value="Ser-Thr/Tyr_kinase_cat_dom"/>
</dbReference>
<dbReference type="CDD" id="cd13999">
    <property type="entry name" value="STKc_MAP3K-like"/>
    <property type="match status" value="1"/>
</dbReference>
<keyword evidence="8" id="KW-1185">Reference proteome</keyword>
<dbReference type="GO" id="GO:0005524">
    <property type="term" value="F:ATP binding"/>
    <property type="evidence" value="ECO:0007669"/>
    <property type="project" value="UniProtKB-KW"/>
</dbReference>
<keyword evidence="7" id="KW-0723">Serine/threonine-protein kinase</keyword>
<feature type="region of interest" description="Disordered" evidence="5">
    <location>
        <begin position="65"/>
        <end position="110"/>
    </location>
</feature>
<dbReference type="InterPro" id="IPR051681">
    <property type="entry name" value="Ser/Thr_Kinases-Pseudokinases"/>
</dbReference>
<dbReference type="SUPFAM" id="SSF56112">
    <property type="entry name" value="Protein kinase-like (PK-like)"/>
    <property type="match status" value="1"/>
</dbReference>
<dbReference type="InterPro" id="IPR000719">
    <property type="entry name" value="Prot_kinase_dom"/>
</dbReference>
<evidence type="ECO:0000256" key="3">
    <source>
        <dbReference type="ARBA" id="ARBA00022777"/>
    </source>
</evidence>
<dbReference type="PANTHER" id="PTHR44329">
    <property type="entry name" value="SERINE/THREONINE-PROTEIN KINASE TNNI3K-RELATED"/>
    <property type="match status" value="1"/>
</dbReference>
<keyword evidence="1 7" id="KW-0808">Transferase</keyword>
<evidence type="ECO:0000256" key="5">
    <source>
        <dbReference type="SAM" id="MobiDB-lite"/>
    </source>
</evidence>
<keyword evidence="2" id="KW-0547">Nucleotide-binding</keyword>
<accession>A0AAF0J0Z4</accession>
<evidence type="ECO:0000256" key="1">
    <source>
        <dbReference type="ARBA" id="ARBA00022679"/>
    </source>
</evidence>
<keyword evidence="4" id="KW-0067">ATP-binding</keyword>
<evidence type="ECO:0000256" key="2">
    <source>
        <dbReference type="ARBA" id="ARBA00022741"/>
    </source>
</evidence>
<evidence type="ECO:0000313" key="8">
    <source>
        <dbReference type="Proteomes" id="UP001220961"/>
    </source>
</evidence>
<evidence type="ECO:0000256" key="4">
    <source>
        <dbReference type="ARBA" id="ARBA00022840"/>
    </source>
</evidence>
<dbReference type="PROSITE" id="PS50011">
    <property type="entry name" value="PROTEIN_KINASE_DOM"/>
    <property type="match status" value="1"/>
</dbReference>
<dbReference type="Proteomes" id="UP001220961">
    <property type="component" value="Chromosome 5"/>
</dbReference>
<dbReference type="AlphaFoldDB" id="A0AAF0J0Z4"/>
<feature type="domain" description="Protein kinase" evidence="6">
    <location>
        <begin position="178"/>
        <end position="444"/>
    </location>
</feature>
<proteinExistence type="predicted"/>
<dbReference type="GO" id="GO:0004674">
    <property type="term" value="F:protein serine/threonine kinase activity"/>
    <property type="evidence" value="ECO:0007669"/>
    <property type="project" value="UniProtKB-KW"/>
</dbReference>
<keyword evidence="3 7" id="KW-0418">Kinase</keyword>
<dbReference type="Pfam" id="PF07714">
    <property type="entry name" value="PK_Tyr_Ser-Thr"/>
    <property type="match status" value="1"/>
</dbReference>
<organism evidence="7 8">
    <name type="scientific">Malassezia caprae</name>
    <dbReference type="NCBI Taxonomy" id="1381934"/>
    <lineage>
        <taxon>Eukaryota</taxon>
        <taxon>Fungi</taxon>
        <taxon>Dikarya</taxon>
        <taxon>Basidiomycota</taxon>
        <taxon>Ustilaginomycotina</taxon>
        <taxon>Malasseziomycetes</taxon>
        <taxon>Malasseziales</taxon>
        <taxon>Malasseziaceae</taxon>
        <taxon>Malassezia</taxon>
    </lineage>
</organism>
<dbReference type="EC" id="2.7.11.1" evidence="7"/>
<dbReference type="PANTHER" id="PTHR44329:SF288">
    <property type="entry name" value="MITOGEN-ACTIVATED PROTEIN KINASE KINASE KINASE 20"/>
    <property type="match status" value="1"/>
</dbReference>
<reference evidence="7" key="1">
    <citation type="submission" date="2023-03" db="EMBL/GenBank/DDBJ databases">
        <title>Mating type loci evolution in Malassezia.</title>
        <authorList>
            <person name="Coelho M.A."/>
        </authorList>
    </citation>
    <scope>NUCLEOTIDE SEQUENCE</scope>
    <source>
        <strain evidence="7">CBS 10434</strain>
    </source>
</reference>
<evidence type="ECO:0000259" key="6">
    <source>
        <dbReference type="PROSITE" id="PS50011"/>
    </source>
</evidence>